<evidence type="ECO:0000256" key="8">
    <source>
        <dbReference type="SAM" id="MobiDB-lite"/>
    </source>
</evidence>
<dbReference type="PANTHER" id="PTHR33202:SF6">
    <property type="entry name" value="ZINC UPTAKE REGULATION PROTEIN"/>
    <property type="match status" value="1"/>
</dbReference>
<evidence type="ECO:0000256" key="7">
    <source>
        <dbReference type="PIRSR" id="PIRSR602481-1"/>
    </source>
</evidence>
<dbReference type="GO" id="GO:1900376">
    <property type="term" value="P:regulation of secondary metabolite biosynthetic process"/>
    <property type="evidence" value="ECO:0007669"/>
    <property type="project" value="TreeGrafter"/>
</dbReference>
<keyword evidence="6" id="KW-0804">Transcription</keyword>
<dbReference type="GO" id="GO:0045892">
    <property type="term" value="P:negative regulation of DNA-templated transcription"/>
    <property type="evidence" value="ECO:0007669"/>
    <property type="project" value="TreeGrafter"/>
</dbReference>
<dbReference type="EMBL" id="UAQP01000014">
    <property type="protein sequence ID" value="SPU55168.1"/>
    <property type="molecule type" value="Genomic_DNA"/>
</dbReference>
<dbReference type="GO" id="GO:0005829">
    <property type="term" value="C:cytosol"/>
    <property type="evidence" value="ECO:0007669"/>
    <property type="project" value="TreeGrafter"/>
</dbReference>
<dbReference type="Proteomes" id="UP000251186">
    <property type="component" value="Unassembled WGS sequence"/>
</dbReference>
<dbReference type="AlphaFoldDB" id="A0A2X1BFJ9"/>
<dbReference type="InterPro" id="IPR036388">
    <property type="entry name" value="WH-like_DNA-bd_sf"/>
</dbReference>
<sequence length="212" mass="22284">MSAPFGWSGGRRPLNLEAGPSPLMTSPCPHDRETAPPTAAQVERALGAAAARVAAAGDRLTRPRRRVLELLLIAGSPAKAYDLVATYHREARVAKPATVYRALQFLETRGLVHRLSTLKSYVACDPERPGAPALYLLCDCCGSCREVPAPDLAALNAAATAAGYEIERITLEGQGLCSACRPPRPGAARDPVLQTEPEAAAGSGPASIEPRP</sequence>
<dbReference type="GO" id="GO:0008270">
    <property type="term" value="F:zinc ion binding"/>
    <property type="evidence" value="ECO:0007669"/>
    <property type="project" value="TreeGrafter"/>
</dbReference>
<proteinExistence type="inferred from homology"/>
<accession>A0A2X1BFJ9</accession>
<dbReference type="GO" id="GO:0003700">
    <property type="term" value="F:DNA-binding transcription factor activity"/>
    <property type="evidence" value="ECO:0007669"/>
    <property type="project" value="InterPro"/>
</dbReference>
<feature type="region of interest" description="Disordered" evidence="8">
    <location>
        <begin position="1"/>
        <end position="37"/>
    </location>
</feature>
<comment type="cofactor">
    <cofactor evidence="7">
        <name>Zn(2+)</name>
        <dbReference type="ChEBI" id="CHEBI:29105"/>
    </cofactor>
    <text evidence="7">Binds 1 zinc ion per subunit.</text>
</comment>
<dbReference type="InterPro" id="IPR043135">
    <property type="entry name" value="Fur_C"/>
</dbReference>
<feature type="binding site" evidence="7">
    <location>
        <position position="177"/>
    </location>
    <ligand>
        <name>Zn(2+)</name>
        <dbReference type="ChEBI" id="CHEBI:29105"/>
    </ligand>
</feature>
<dbReference type="RefSeq" id="WP_258522573.1">
    <property type="nucleotide sequence ID" value="NZ_UAQP01000014.1"/>
</dbReference>
<comment type="similarity">
    <text evidence="1">Belongs to the Fur family.</text>
</comment>
<keyword evidence="5" id="KW-0238">DNA-binding</keyword>
<feature type="binding site" evidence="7">
    <location>
        <position position="138"/>
    </location>
    <ligand>
        <name>Zn(2+)</name>
        <dbReference type="ChEBI" id="CHEBI:29105"/>
    </ligand>
</feature>
<organism evidence="9 10">
    <name type="scientific">Brevundimonas vesicularis</name>
    <name type="common">Pseudomonas vesicularis</name>
    <dbReference type="NCBI Taxonomy" id="41276"/>
    <lineage>
        <taxon>Bacteria</taxon>
        <taxon>Pseudomonadati</taxon>
        <taxon>Pseudomonadota</taxon>
        <taxon>Alphaproteobacteria</taxon>
        <taxon>Caulobacterales</taxon>
        <taxon>Caulobacteraceae</taxon>
        <taxon>Brevundimonas</taxon>
    </lineage>
</organism>
<keyword evidence="7" id="KW-0479">Metal-binding</keyword>
<dbReference type="GO" id="GO:0000976">
    <property type="term" value="F:transcription cis-regulatory region binding"/>
    <property type="evidence" value="ECO:0007669"/>
    <property type="project" value="TreeGrafter"/>
</dbReference>
<dbReference type="InterPro" id="IPR002481">
    <property type="entry name" value="FUR"/>
</dbReference>
<evidence type="ECO:0000313" key="9">
    <source>
        <dbReference type="EMBL" id="SPU55168.1"/>
    </source>
</evidence>
<evidence type="ECO:0000256" key="5">
    <source>
        <dbReference type="ARBA" id="ARBA00023125"/>
    </source>
</evidence>
<keyword evidence="2" id="KW-0678">Repressor</keyword>
<dbReference type="InterPro" id="IPR036390">
    <property type="entry name" value="WH_DNA-bd_sf"/>
</dbReference>
<feature type="binding site" evidence="7">
    <location>
        <position position="180"/>
    </location>
    <ligand>
        <name>Zn(2+)</name>
        <dbReference type="ChEBI" id="CHEBI:29105"/>
    </ligand>
</feature>
<evidence type="ECO:0000256" key="3">
    <source>
        <dbReference type="ARBA" id="ARBA00022833"/>
    </source>
</evidence>
<dbReference type="Gene3D" id="1.10.10.10">
    <property type="entry name" value="Winged helix-like DNA-binding domain superfamily/Winged helix DNA-binding domain"/>
    <property type="match status" value="1"/>
</dbReference>
<evidence type="ECO:0000256" key="6">
    <source>
        <dbReference type="ARBA" id="ARBA00023163"/>
    </source>
</evidence>
<protein>
    <submittedName>
        <fullName evidence="9">Zinc uptake regulation protein</fullName>
    </submittedName>
</protein>
<feature type="region of interest" description="Disordered" evidence="8">
    <location>
        <begin position="186"/>
        <end position="212"/>
    </location>
</feature>
<dbReference type="SUPFAM" id="SSF46785">
    <property type="entry name" value="Winged helix' DNA-binding domain"/>
    <property type="match status" value="1"/>
</dbReference>
<gene>
    <name evidence="9" type="primary">zur_2</name>
    <name evidence="9" type="ORF">NCTC11166_02563</name>
</gene>
<reference evidence="9 10" key="1">
    <citation type="submission" date="2018-06" db="EMBL/GenBank/DDBJ databases">
        <authorList>
            <consortium name="Pathogen Informatics"/>
            <person name="Doyle S."/>
        </authorList>
    </citation>
    <scope>NUCLEOTIDE SEQUENCE [LARGE SCALE GENOMIC DNA]</scope>
    <source>
        <strain evidence="9 10">NCTC11166</strain>
    </source>
</reference>
<name>A0A2X1BFJ9_BREVE</name>
<keyword evidence="3 7" id="KW-0862">Zinc</keyword>
<dbReference type="PANTHER" id="PTHR33202">
    <property type="entry name" value="ZINC UPTAKE REGULATION PROTEIN"/>
    <property type="match status" value="1"/>
</dbReference>
<keyword evidence="4" id="KW-0805">Transcription regulation</keyword>
<dbReference type="Gene3D" id="3.30.1490.190">
    <property type="match status" value="1"/>
</dbReference>
<evidence type="ECO:0000256" key="2">
    <source>
        <dbReference type="ARBA" id="ARBA00022491"/>
    </source>
</evidence>
<evidence type="ECO:0000256" key="4">
    <source>
        <dbReference type="ARBA" id="ARBA00023015"/>
    </source>
</evidence>
<feature type="binding site" evidence="7">
    <location>
        <position position="141"/>
    </location>
    <ligand>
        <name>Zn(2+)</name>
        <dbReference type="ChEBI" id="CHEBI:29105"/>
    </ligand>
</feature>
<dbReference type="Pfam" id="PF01475">
    <property type="entry name" value="FUR"/>
    <property type="match status" value="1"/>
</dbReference>
<evidence type="ECO:0000256" key="1">
    <source>
        <dbReference type="ARBA" id="ARBA00007957"/>
    </source>
</evidence>
<evidence type="ECO:0000313" key="10">
    <source>
        <dbReference type="Proteomes" id="UP000251186"/>
    </source>
</evidence>